<dbReference type="InterPro" id="IPR002734">
    <property type="entry name" value="RibDG_C"/>
</dbReference>
<organism evidence="2 3">
    <name type="scientific">Larkinella insperata</name>
    <dbReference type="NCBI Taxonomy" id="332158"/>
    <lineage>
        <taxon>Bacteria</taxon>
        <taxon>Pseudomonadati</taxon>
        <taxon>Bacteroidota</taxon>
        <taxon>Cytophagia</taxon>
        <taxon>Cytophagales</taxon>
        <taxon>Spirosomataceae</taxon>
        <taxon>Larkinella</taxon>
    </lineage>
</organism>
<dbReference type="InterPro" id="IPR024072">
    <property type="entry name" value="DHFR-like_dom_sf"/>
</dbReference>
<evidence type="ECO:0000313" key="2">
    <source>
        <dbReference type="EMBL" id="MFD1141147.1"/>
    </source>
</evidence>
<evidence type="ECO:0000313" key="3">
    <source>
        <dbReference type="Proteomes" id="UP001597116"/>
    </source>
</evidence>
<proteinExistence type="predicted"/>
<feature type="domain" description="Bacterial bifunctional deaminase-reductase C-terminal" evidence="1">
    <location>
        <begin position="2"/>
        <end position="173"/>
    </location>
</feature>
<comment type="caution">
    <text evidence="2">The sequence shown here is derived from an EMBL/GenBank/DDBJ whole genome shotgun (WGS) entry which is preliminary data.</text>
</comment>
<dbReference type="Pfam" id="PF01872">
    <property type="entry name" value="RibD_C"/>
    <property type="match status" value="1"/>
</dbReference>
<dbReference type="EMBL" id="JBHTLP010000007">
    <property type="protein sequence ID" value="MFD1141147.1"/>
    <property type="molecule type" value="Genomic_DNA"/>
</dbReference>
<accession>A0ABW3Q5Y0</accession>
<dbReference type="RefSeq" id="WP_379884193.1">
    <property type="nucleotide sequence ID" value="NZ_JBHTLP010000007.1"/>
</dbReference>
<name>A0ABW3Q5Y0_9BACT</name>
<gene>
    <name evidence="2" type="ORF">ACFQ4C_08510</name>
</gene>
<sequence length="183" mass="20678">MRTVIFAINTSLDGYCDHTLFNPSEEVHAYFTNLMAEVDLVFYGRIMYQLMFPFWAEVAQNQTGSADEIRFAQRLTAIDKVVVSRSLDKLENHTRIVRSHPAEELLKLKQQTGKKIAVDSISLLPELLAAGLIDEFHLVVHPVLVGKGRRLMDNSSLPEKLPLRLMDTLVFKSGGVALHYVKP</sequence>
<protein>
    <submittedName>
        <fullName evidence="2">Dihydrofolate reductase family protein</fullName>
    </submittedName>
</protein>
<dbReference type="Proteomes" id="UP001597116">
    <property type="component" value="Unassembled WGS sequence"/>
</dbReference>
<evidence type="ECO:0000259" key="1">
    <source>
        <dbReference type="Pfam" id="PF01872"/>
    </source>
</evidence>
<dbReference type="Gene3D" id="3.40.430.10">
    <property type="entry name" value="Dihydrofolate Reductase, subunit A"/>
    <property type="match status" value="1"/>
</dbReference>
<reference evidence="3" key="1">
    <citation type="journal article" date="2019" name="Int. J. Syst. Evol. Microbiol.">
        <title>The Global Catalogue of Microorganisms (GCM) 10K type strain sequencing project: providing services to taxonomists for standard genome sequencing and annotation.</title>
        <authorList>
            <consortium name="The Broad Institute Genomics Platform"/>
            <consortium name="The Broad Institute Genome Sequencing Center for Infectious Disease"/>
            <person name="Wu L."/>
            <person name="Ma J."/>
        </authorList>
    </citation>
    <scope>NUCLEOTIDE SEQUENCE [LARGE SCALE GENOMIC DNA]</scope>
    <source>
        <strain evidence="3">CCUG 55608</strain>
    </source>
</reference>
<keyword evidence="3" id="KW-1185">Reference proteome</keyword>
<dbReference type="SUPFAM" id="SSF53597">
    <property type="entry name" value="Dihydrofolate reductase-like"/>
    <property type="match status" value="1"/>
</dbReference>